<evidence type="ECO:0000313" key="1">
    <source>
        <dbReference type="EMBL" id="KAL2492100.1"/>
    </source>
</evidence>
<sequence length="255" mass="28931">MQVLKYTFDFDPQKESHIVPVWIALPKIHLVFYDKAILLSIISVIGTPLKLDENAAKKSRTNLARDWIGLELAMRNLQYGKTFIMKTCLYIVHSVNTWCHEIEKCFSKQTTGSKAKINMDGEGLKINQDKKKEKAVWVEKQIDKVSNELEEKAKGDFEKETETIEHAPLDNSDEGQVVTHTGNNSKHNGVRMNATRIIKRTHHLVESIIKAGIIHADKKRVTHPVAVTWKKPKDRWSKLNIDGALKDCGLAAGVE</sequence>
<evidence type="ECO:0000313" key="2">
    <source>
        <dbReference type="Proteomes" id="UP001604336"/>
    </source>
</evidence>
<protein>
    <submittedName>
        <fullName evidence="1">DUF4283 domain-containing protein</fullName>
    </submittedName>
</protein>
<dbReference type="InterPro" id="IPR040256">
    <property type="entry name" value="At4g02000-like"/>
</dbReference>
<gene>
    <name evidence="1" type="ORF">Adt_27728</name>
</gene>
<dbReference type="PANTHER" id="PTHR31286:SF180">
    <property type="entry name" value="OS10G0362600 PROTEIN"/>
    <property type="match status" value="1"/>
</dbReference>
<dbReference type="AlphaFoldDB" id="A0ABD1RUK2"/>
<reference evidence="2" key="1">
    <citation type="submission" date="2024-07" db="EMBL/GenBank/DDBJ databases">
        <title>Two chromosome-level genome assemblies of Korean endemic species Abeliophyllum distichum and Forsythia ovata (Oleaceae).</title>
        <authorList>
            <person name="Jang H."/>
        </authorList>
    </citation>
    <scope>NUCLEOTIDE SEQUENCE [LARGE SCALE GENOMIC DNA]</scope>
</reference>
<organism evidence="1 2">
    <name type="scientific">Abeliophyllum distichum</name>
    <dbReference type="NCBI Taxonomy" id="126358"/>
    <lineage>
        <taxon>Eukaryota</taxon>
        <taxon>Viridiplantae</taxon>
        <taxon>Streptophyta</taxon>
        <taxon>Embryophyta</taxon>
        <taxon>Tracheophyta</taxon>
        <taxon>Spermatophyta</taxon>
        <taxon>Magnoliopsida</taxon>
        <taxon>eudicotyledons</taxon>
        <taxon>Gunneridae</taxon>
        <taxon>Pentapetalae</taxon>
        <taxon>asterids</taxon>
        <taxon>lamiids</taxon>
        <taxon>Lamiales</taxon>
        <taxon>Oleaceae</taxon>
        <taxon>Forsythieae</taxon>
        <taxon>Abeliophyllum</taxon>
    </lineage>
</organism>
<name>A0ABD1RUK2_9LAMI</name>
<dbReference type="Proteomes" id="UP001604336">
    <property type="component" value="Unassembled WGS sequence"/>
</dbReference>
<keyword evidence="2" id="KW-1185">Reference proteome</keyword>
<accession>A0ABD1RUK2</accession>
<dbReference type="PANTHER" id="PTHR31286">
    <property type="entry name" value="GLYCINE-RICH CELL WALL STRUCTURAL PROTEIN 1.8-LIKE"/>
    <property type="match status" value="1"/>
</dbReference>
<proteinExistence type="predicted"/>
<dbReference type="EMBL" id="JBFOLK010000008">
    <property type="protein sequence ID" value="KAL2492100.1"/>
    <property type="molecule type" value="Genomic_DNA"/>
</dbReference>
<comment type="caution">
    <text evidence="1">The sequence shown here is derived from an EMBL/GenBank/DDBJ whole genome shotgun (WGS) entry which is preliminary data.</text>
</comment>